<evidence type="ECO:0000256" key="1">
    <source>
        <dbReference type="SAM" id="Phobius"/>
    </source>
</evidence>
<organism evidence="2">
    <name type="scientific">Homalodisca liturata</name>
    <dbReference type="NCBI Taxonomy" id="320908"/>
    <lineage>
        <taxon>Eukaryota</taxon>
        <taxon>Metazoa</taxon>
        <taxon>Ecdysozoa</taxon>
        <taxon>Arthropoda</taxon>
        <taxon>Hexapoda</taxon>
        <taxon>Insecta</taxon>
        <taxon>Pterygota</taxon>
        <taxon>Neoptera</taxon>
        <taxon>Paraneoptera</taxon>
        <taxon>Hemiptera</taxon>
        <taxon>Auchenorrhyncha</taxon>
        <taxon>Membracoidea</taxon>
        <taxon>Cicadellidae</taxon>
        <taxon>Cicadellinae</taxon>
        <taxon>Proconiini</taxon>
        <taxon>Homalodisca</taxon>
    </lineage>
</organism>
<feature type="transmembrane region" description="Helical" evidence="1">
    <location>
        <begin position="12"/>
        <end position="29"/>
    </location>
</feature>
<dbReference type="EMBL" id="GECU01018889">
    <property type="protein sequence ID" value="JAS88817.1"/>
    <property type="molecule type" value="Transcribed_RNA"/>
</dbReference>
<feature type="non-terminal residue" evidence="2">
    <location>
        <position position="102"/>
    </location>
</feature>
<keyword evidence="1" id="KW-1133">Transmembrane helix</keyword>
<keyword evidence="1" id="KW-0812">Transmembrane</keyword>
<name>A0A1B6IPJ8_9HEMI</name>
<evidence type="ECO:0000313" key="2">
    <source>
        <dbReference type="EMBL" id="JAS88817.1"/>
    </source>
</evidence>
<keyword evidence="1" id="KW-0472">Membrane</keyword>
<reference evidence="2" key="1">
    <citation type="submission" date="2015-11" db="EMBL/GenBank/DDBJ databases">
        <title>De novo transcriptome assembly of four potential Pierce s Disease insect vectors from Arizona vineyards.</title>
        <authorList>
            <person name="Tassone E.E."/>
        </authorList>
    </citation>
    <scope>NUCLEOTIDE SEQUENCE</scope>
</reference>
<accession>A0A1B6IPJ8</accession>
<gene>
    <name evidence="2" type="ORF">g.23010</name>
</gene>
<dbReference type="AlphaFoldDB" id="A0A1B6IPJ8"/>
<sequence>MFVRKYDNGIQFLILAYGADLGFTYSTILNHHMLLTKQHNHLALSIFISCAKISAISSGLSRTKACWNCSPKTVTSMSGFAFFRLSIYVRGDGRYFISCAKI</sequence>
<proteinExistence type="predicted"/>
<protein>
    <submittedName>
        <fullName evidence="2">Uncharacterized protein</fullName>
    </submittedName>
</protein>